<feature type="transmembrane region" description="Helical" evidence="1">
    <location>
        <begin position="328"/>
        <end position="347"/>
    </location>
</feature>
<feature type="transmembrane region" description="Helical" evidence="1">
    <location>
        <begin position="12"/>
        <end position="31"/>
    </location>
</feature>
<organism evidence="2 3">
    <name type="scientific">Alsobacter soli</name>
    <dbReference type="NCBI Taxonomy" id="2109933"/>
    <lineage>
        <taxon>Bacteria</taxon>
        <taxon>Pseudomonadati</taxon>
        <taxon>Pseudomonadota</taxon>
        <taxon>Alphaproteobacteria</taxon>
        <taxon>Hyphomicrobiales</taxon>
        <taxon>Alsobacteraceae</taxon>
        <taxon>Alsobacter</taxon>
    </lineage>
</organism>
<keyword evidence="1" id="KW-0472">Membrane</keyword>
<dbReference type="InterPro" id="IPR011852">
    <property type="entry name" value="TRAP_TAXI"/>
</dbReference>
<evidence type="ECO:0000256" key="1">
    <source>
        <dbReference type="SAM" id="Phobius"/>
    </source>
</evidence>
<dbReference type="NCBIfam" id="TIGR02122">
    <property type="entry name" value="TRAP_TAXI"/>
    <property type="match status" value="1"/>
</dbReference>
<dbReference type="PANTHER" id="PTHR42941">
    <property type="entry name" value="SLL1037 PROTEIN"/>
    <property type="match status" value="1"/>
</dbReference>
<name>A0A2T1HQW3_9HYPH</name>
<evidence type="ECO:0000313" key="3">
    <source>
        <dbReference type="Proteomes" id="UP000239772"/>
    </source>
</evidence>
<proteinExistence type="predicted"/>
<comment type="caution">
    <text evidence="2">The sequence shown here is derived from an EMBL/GenBank/DDBJ whole genome shotgun (WGS) entry which is preliminary data.</text>
</comment>
<dbReference type="AlphaFoldDB" id="A0A2T1HQW3"/>
<accession>A0A2T1HQW3</accession>
<dbReference type="EMBL" id="PVZS01000017">
    <property type="protein sequence ID" value="PSC04040.1"/>
    <property type="molecule type" value="Genomic_DNA"/>
</dbReference>
<evidence type="ECO:0000313" key="2">
    <source>
        <dbReference type="EMBL" id="PSC04040.1"/>
    </source>
</evidence>
<gene>
    <name evidence="2" type="ORF">SLNSH_15630</name>
</gene>
<reference evidence="3" key="1">
    <citation type="submission" date="2018-03" db="EMBL/GenBank/DDBJ databases">
        <authorList>
            <person name="Sun L."/>
            <person name="Liu H."/>
            <person name="Chen W."/>
            <person name="Huang K."/>
            <person name="Liu W."/>
            <person name="Gao X."/>
        </authorList>
    </citation>
    <scope>NUCLEOTIDE SEQUENCE [LARGE SCALE GENOMIC DNA]</scope>
    <source>
        <strain evidence="3">SH9</strain>
    </source>
</reference>
<keyword evidence="1" id="KW-0812">Transmembrane</keyword>
<dbReference type="Gene3D" id="3.40.190.10">
    <property type="entry name" value="Periplasmic binding protein-like II"/>
    <property type="match status" value="2"/>
</dbReference>
<dbReference type="SUPFAM" id="SSF53850">
    <property type="entry name" value="Periplasmic binding protein-like II"/>
    <property type="match status" value="1"/>
</dbReference>
<dbReference type="PANTHER" id="PTHR42941:SF1">
    <property type="entry name" value="SLL1037 PROTEIN"/>
    <property type="match status" value="1"/>
</dbReference>
<protein>
    <submittedName>
        <fullName evidence="2">C4-dicarboxylate ABC transporter substrate-binding protein</fullName>
    </submittedName>
</protein>
<sequence>MTTSWRPPMGLLMVAGVIAVILAVFAGIYAYNRPTEFVVAVGPPHSEDAKLVQAADKILRRDRASVRLKVLLTPGPAEAAKAFDDEKADLAVVRSDLSVNSTGQAIAILHRNAAVLLAPSGSPIEHVGDLRGKTVGMVRQTVANDQLLETILRQYEVPGHEVARVALGLEEIESAVRNHRVDAVLAVGPVTGNIVPAAVAAVAAGAGAPPIFVPVNEADAIAQRTPAYDSMQIVRGSFGGAPPKPSDSVQTIAAVYRIVAQAKLADAHVTDLTRRLYEMRNDLVAAVPLAARIEAPDTDKGGRITVHPGAAAYLDGDEESFLDRYGDWFYIIAMVMGGVASAFAALAGRWRSRGHEQALRLERLLGIMREARTAETRQVLDYLEQQADEVFSQTLALASREEIDAGRLTAFSLALDQVRQAIAERRRMLAKSDGATPAPVALAPFRAAGE</sequence>
<keyword evidence="3" id="KW-1185">Reference proteome</keyword>
<dbReference type="Pfam" id="PF16868">
    <property type="entry name" value="NMT1_3"/>
    <property type="match status" value="1"/>
</dbReference>
<keyword evidence="1" id="KW-1133">Transmembrane helix</keyword>
<dbReference type="Proteomes" id="UP000239772">
    <property type="component" value="Unassembled WGS sequence"/>
</dbReference>